<keyword evidence="2" id="KW-0238">DNA-binding</keyword>
<feature type="domain" description="HTH marR-type" evidence="4">
    <location>
        <begin position="6"/>
        <end position="139"/>
    </location>
</feature>
<dbReference type="PRINTS" id="PR00598">
    <property type="entry name" value="HTHMARR"/>
</dbReference>
<dbReference type="PANTHER" id="PTHR42756:SF1">
    <property type="entry name" value="TRANSCRIPTIONAL REPRESSOR OF EMRAB OPERON"/>
    <property type="match status" value="1"/>
</dbReference>
<keyword evidence="1" id="KW-0805">Transcription regulation</keyword>
<dbReference type="SMART" id="SM00347">
    <property type="entry name" value="HTH_MARR"/>
    <property type="match status" value="1"/>
</dbReference>
<name>A0ABW2K5I3_9BACI</name>
<proteinExistence type="predicted"/>
<sequence>MSNQEKMSLITELESTMRSFIREYRREFNELLGEGFTGSEFAFLRAIHENSEQNVSRLAAALNVSNSHATTIMDRLADKGLITRTRSEHDRRVVIFELTEHGEELFFVLNEKRTQYMQERFEKLSISEIEELIRIFNIL</sequence>
<dbReference type="EMBL" id="JBHTBY010000010">
    <property type="protein sequence ID" value="MFC7321587.1"/>
    <property type="molecule type" value="Genomic_DNA"/>
</dbReference>
<evidence type="ECO:0000256" key="3">
    <source>
        <dbReference type="ARBA" id="ARBA00023163"/>
    </source>
</evidence>
<dbReference type="PANTHER" id="PTHR42756">
    <property type="entry name" value="TRANSCRIPTIONAL REGULATOR, MARR"/>
    <property type="match status" value="1"/>
</dbReference>
<evidence type="ECO:0000256" key="1">
    <source>
        <dbReference type="ARBA" id="ARBA00023015"/>
    </source>
</evidence>
<organism evidence="5 6">
    <name type="scientific">Halobacillus campisalis</name>
    <dbReference type="NCBI Taxonomy" id="435909"/>
    <lineage>
        <taxon>Bacteria</taxon>
        <taxon>Bacillati</taxon>
        <taxon>Bacillota</taxon>
        <taxon>Bacilli</taxon>
        <taxon>Bacillales</taxon>
        <taxon>Bacillaceae</taxon>
        <taxon>Halobacillus</taxon>
    </lineage>
</organism>
<dbReference type="PROSITE" id="PS50995">
    <property type="entry name" value="HTH_MARR_2"/>
    <property type="match status" value="1"/>
</dbReference>
<dbReference type="InterPro" id="IPR000835">
    <property type="entry name" value="HTH_MarR-typ"/>
</dbReference>
<evidence type="ECO:0000313" key="6">
    <source>
        <dbReference type="Proteomes" id="UP001596494"/>
    </source>
</evidence>
<gene>
    <name evidence="5" type="ORF">ACFQMN_11945</name>
</gene>
<comment type="caution">
    <text evidence="5">The sequence shown here is derived from an EMBL/GenBank/DDBJ whole genome shotgun (WGS) entry which is preliminary data.</text>
</comment>
<dbReference type="RefSeq" id="WP_289216840.1">
    <property type="nucleotide sequence ID" value="NZ_JAPVRC010000009.1"/>
</dbReference>
<evidence type="ECO:0000256" key="2">
    <source>
        <dbReference type="ARBA" id="ARBA00023125"/>
    </source>
</evidence>
<dbReference type="Proteomes" id="UP001596494">
    <property type="component" value="Unassembled WGS sequence"/>
</dbReference>
<keyword evidence="6" id="KW-1185">Reference proteome</keyword>
<keyword evidence="3" id="KW-0804">Transcription</keyword>
<protein>
    <submittedName>
        <fullName evidence="5">MarR family winged helix-turn-helix transcriptional regulator</fullName>
    </submittedName>
</protein>
<accession>A0ABW2K5I3</accession>
<evidence type="ECO:0000313" key="5">
    <source>
        <dbReference type="EMBL" id="MFC7321587.1"/>
    </source>
</evidence>
<dbReference type="InterPro" id="IPR036390">
    <property type="entry name" value="WH_DNA-bd_sf"/>
</dbReference>
<reference evidence="6" key="1">
    <citation type="journal article" date="2019" name="Int. J. Syst. Evol. Microbiol.">
        <title>The Global Catalogue of Microorganisms (GCM) 10K type strain sequencing project: providing services to taxonomists for standard genome sequencing and annotation.</title>
        <authorList>
            <consortium name="The Broad Institute Genomics Platform"/>
            <consortium name="The Broad Institute Genome Sequencing Center for Infectious Disease"/>
            <person name="Wu L."/>
            <person name="Ma J."/>
        </authorList>
    </citation>
    <scope>NUCLEOTIDE SEQUENCE [LARGE SCALE GENOMIC DNA]</scope>
    <source>
        <strain evidence="6">CCUG 73951</strain>
    </source>
</reference>
<dbReference type="InterPro" id="IPR036388">
    <property type="entry name" value="WH-like_DNA-bd_sf"/>
</dbReference>
<evidence type="ECO:0000259" key="4">
    <source>
        <dbReference type="PROSITE" id="PS50995"/>
    </source>
</evidence>
<dbReference type="Gene3D" id="1.10.10.10">
    <property type="entry name" value="Winged helix-like DNA-binding domain superfamily/Winged helix DNA-binding domain"/>
    <property type="match status" value="1"/>
</dbReference>
<dbReference type="Pfam" id="PF01047">
    <property type="entry name" value="MarR"/>
    <property type="match status" value="1"/>
</dbReference>
<dbReference type="SUPFAM" id="SSF46785">
    <property type="entry name" value="Winged helix' DNA-binding domain"/>
    <property type="match status" value="1"/>
</dbReference>